<evidence type="ECO:0000256" key="2">
    <source>
        <dbReference type="ARBA" id="ARBA00023315"/>
    </source>
</evidence>
<gene>
    <name evidence="4" type="ORF">FB561_5311</name>
</gene>
<organism evidence="4 5">
    <name type="scientific">Kribbella amoyensis</name>
    <dbReference type="NCBI Taxonomy" id="996641"/>
    <lineage>
        <taxon>Bacteria</taxon>
        <taxon>Bacillati</taxon>
        <taxon>Actinomycetota</taxon>
        <taxon>Actinomycetes</taxon>
        <taxon>Propionibacteriales</taxon>
        <taxon>Kribbellaceae</taxon>
        <taxon>Kribbella</taxon>
    </lineage>
</organism>
<accession>A0A561BYZ3</accession>
<dbReference type="Pfam" id="PF00583">
    <property type="entry name" value="Acetyltransf_1"/>
    <property type="match status" value="1"/>
</dbReference>
<dbReference type="GO" id="GO:0016747">
    <property type="term" value="F:acyltransferase activity, transferring groups other than amino-acyl groups"/>
    <property type="evidence" value="ECO:0007669"/>
    <property type="project" value="InterPro"/>
</dbReference>
<dbReference type="CDD" id="cd04301">
    <property type="entry name" value="NAT_SF"/>
    <property type="match status" value="1"/>
</dbReference>
<dbReference type="Proteomes" id="UP000318380">
    <property type="component" value="Unassembled WGS sequence"/>
</dbReference>
<dbReference type="PROSITE" id="PS51186">
    <property type="entry name" value="GNAT"/>
    <property type="match status" value="1"/>
</dbReference>
<evidence type="ECO:0000313" key="4">
    <source>
        <dbReference type="EMBL" id="TWD84136.1"/>
    </source>
</evidence>
<dbReference type="InterPro" id="IPR050832">
    <property type="entry name" value="Bact_Acetyltransf"/>
</dbReference>
<keyword evidence="1 4" id="KW-0808">Transferase</keyword>
<protein>
    <submittedName>
        <fullName evidence="4">L-amino acid N-acyltransferase YncA</fullName>
    </submittedName>
</protein>
<name>A0A561BYZ3_9ACTN</name>
<comment type="caution">
    <text evidence="4">The sequence shown here is derived from an EMBL/GenBank/DDBJ whole genome shotgun (WGS) entry which is preliminary data.</text>
</comment>
<dbReference type="EMBL" id="VIVK01000001">
    <property type="protein sequence ID" value="TWD84136.1"/>
    <property type="molecule type" value="Genomic_DNA"/>
</dbReference>
<dbReference type="AlphaFoldDB" id="A0A561BYZ3"/>
<keyword evidence="5" id="KW-1185">Reference proteome</keyword>
<dbReference type="SUPFAM" id="SSF55729">
    <property type="entry name" value="Acyl-CoA N-acyltransferases (Nat)"/>
    <property type="match status" value="1"/>
</dbReference>
<dbReference type="RefSeq" id="WP_145811194.1">
    <property type="nucleotide sequence ID" value="NZ_VIVK01000001.1"/>
</dbReference>
<dbReference type="Gene3D" id="3.40.630.30">
    <property type="match status" value="1"/>
</dbReference>
<dbReference type="OrthoDB" id="9799092at2"/>
<evidence type="ECO:0000313" key="5">
    <source>
        <dbReference type="Proteomes" id="UP000318380"/>
    </source>
</evidence>
<dbReference type="InterPro" id="IPR016181">
    <property type="entry name" value="Acyl_CoA_acyltransferase"/>
</dbReference>
<reference evidence="4 5" key="1">
    <citation type="submission" date="2019-06" db="EMBL/GenBank/DDBJ databases">
        <title>Sequencing the genomes of 1000 actinobacteria strains.</title>
        <authorList>
            <person name="Klenk H.-P."/>
        </authorList>
    </citation>
    <scope>NUCLEOTIDE SEQUENCE [LARGE SCALE GENOMIC DNA]</scope>
    <source>
        <strain evidence="4 5">DSM 24683</strain>
    </source>
</reference>
<dbReference type="PANTHER" id="PTHR43877">
    <property type="entry name" value="AMINOALKYLPHOSPHONATE N-ACETYLTRANSFERASE-RELATED-RELATED"/>
    <property type="match status" value="1"/>
</dbReference>
<feature type="domain" description="N-acetyltransferase" evidence="3">
    <location>
        <begin position="1"/>
        <end position="159"/>
    </location>
</feature>
<proteinExistence type="predicted"/>
<evidence type="ECO:0000259" key="3">
    <source>
        <dbReference type="PROSITE" id="PS51186"/>
    </source>
</evidence>
<sequence length="159" mass="17138">MLLRPATGADFDFLASMLLEAYNWDGQPRFTLSALTAMDEAWRYLDGWPRSGSDFGVVAEVNERPVGAAWARCLTSDRPGYGYVGDDVPELSIGVSRDARGQGVGRALLTELIAAARSAGYERISLSVEPANRAADLYRSLGFVEVGRTGGSDTMVLTL</sequence>
<dbReference type="InterPro" id="IPR000182">
    <property type="entry name" value="GNAT_dom"/>
</dbReference>
<evidence type="ECO:0000256" key="1">
    <source>
        <dbReference type="ARBA" id="ARBA00022679"/>
    </source>
</evidence>
<keyword evidence="2 4" id="KW-0012">Acyltransferase</keyword>